<dbReference type="GO" id="GO:0043335">
    <property type="term" value="P:protein unfolding"/>
    <property type="evidence" value="ECO:0007669"/>
    <property type="project" value="TreeGrafter"/>
</dbReference>
<dbReference type="InterPro" id="IPR050130">
    <property type="entry name" value="ClpA_ClpB"/>
</dbReference>
<dbReference type="SUPFAM" id="SSF52540">
    <property type="entry name" value="P-loop containing nucleoside triphosphate hydrolases"/>
    <property type="match status" value="1"/>
</dbReference>
<evidence type="ECO:0000259" key="3">
    <source>
        <dbReference type="Pfam" id="PF07724"/>
    </source>
</evidence>
<dbReference type="PANTHER" id="PTHR11638:SF18">
    <property type="entry name" value="HEAT SHOCK PROTEIN 104"/>
    <property type="match status" value="1"/>
</dbReference>
<dbReference type="InterPro" id="IPR003959">
    <property type="entry name" value="ATPase_AAA_core"/>
</dbReference>
<evidence type="ECO:0000313" key="5">
    <source>
        <dbReference type="Proteomes" id="UP001195769"/>
    </source>
</evidence>
<dbReference type="PANTHER" id="PTHR11638">
    <property type="entry name" value="ATP-DEPENDENT CLP PROTEASE"/>
    <property type="match status" value="1"/>
</dbReference>
<evidence type="ECO:0000313" key="4">
    <source>
        <dbReference type="EMBL" id="KAG1895146.1"/>
    </source>
</evidence>
<keyword evidence="2" id="KW-0067">ATP-binding</keyword>
<dbReference type="GO" id="GO:0005524">
    <property type="term" value="F:ATP binding"/>
    <property type="evidence" value="ECO:0007669"/>
    <property type="project" value="UniProtKB-KW"/>
</dbReference>
<dbReference type="GO" id="GO:0051082">
    <property type="term" value="F:unfolded protein binding"/>
    <property type="evidence" value="ECO:0007669"/>
    <property type="project" value="TreeGrafter"/>
</dbReference>
<dbReference type="InterPro" id="IPR027417">
    <property type="entry name" value="P-loop_NTPase"/>
</dbReference>
<keyword evidence="5" id="KW-1185">Reference proteome</keyword>
<feature type="domain" description="ATPase AAA-type core" evidence="3">
    <location>
        <begin position="33"/>
        <end position="107"/>
    </location>
</feature>
<dbReference type="GO" id="GO:0070370">
    <property type="term" value="P:cellular heat acclimation"/>
    <property type="evidence" value="ECO:0007669"/>
    <property type="project" value="TreeGrafter"/>
</dbReference>
<feature type="non-terminal residue" evidence="4">
    <location>
        <position position="107"/>
    </location>
</feature>
<dbReference type="AlphaFoldDB" id="A0AAD4DVY7"/>
<dbReference type="Pfam" id="PF07724">
    <property type="entry name" value="AAA_2"/>
    <property type="match status" value="1"/>
</dbReference>
<sequence length="107" mass="11785">DNFWNKVVVQPEAVEAVANTVQYMWAGLKNPRRPIASFLFGGPSGSGKTLLVKGLCEIALRQSGKLLRINASDYIEPHSLMRLIGTPACTGYDYGGQLTECVRRKPF</sequence>
<feature type="non-terminal residue" evidence="4">
    <location>
        <position position="1"/>
    </location>
</feature>
<dbReference type="InterPro" id="IPR001270">
    <property type="entry name" value="ClpA/B"/>
</dbReference>
<reference evidence="4" key="1">
    <citation type="journal article" date="2020" name="New Phytol.">
        <title>Comparative genomics reveals dynamic genome evolution in host specialist ectomycorrhizal fungi.</title>
        <authorList>
            <person name="Lofgren L.A."/>
            <person name="Nguyen N.H."/>
            <person name="Vilgalys R."/>
            <person name="Ruytinx J."/>
            <person name="Liao H.L."/>
            <person name="Branco S."/>
            <person name="Kuo A."/>
            <person name="LaButti K."/>
            <person name="Lipzen A."/>
            <person name="Andreopoulos W."/>
            <person name="Pangilinan J."/>
            <person name="Riley R."/>
            <person name="Hundley H."/>
            <person name="Na H."/>
            <person name="Barry K."/>
            <person name="Grigoriev I.V."/>
            <person name="Stajich J.E."/>
            <person name="Kennedy P.G."/>
        </authorList>
    </citation>
    <scope>NUCLEOTIDE SEQUENCE</scope>
    <source>
        <strain evidence="4">FC203</strain>
    </source>
</reference>
<dbReference type="GO" id="GO:0051087">
    <property type="term" value="F:protein-folding chaperone binding"/>
    <property type="evidence" value="ECO:0007669"/>
    <property type="project" value="TreeGrafter"/>
</dbReference>
<keyword evidence="4" id="KW-0378">Hydrolase</keyword>
<gene>
    <name evidence="4" type="ORF">F5891DRAFT_890736</name>
</gene>
<organism evidence="4 5">
    <name type="scientific">Suillus fuscotomentosus</name>
    <dbReference type="NCBI Taxonomy" id="1912939"/>
    <lineage>
        <taxon>Eukaryota</taxon>
        <taxon>Fungi</taxon>
        <taxon>Dikarya</taxon>
        <taxon>Basidiomycota</taxon>
        <taxon>Agaricomycotina</taxon>
        <taxon>Agaricomycetes</taxon>
        <taxon>Agaricomycetidae</taxon>
        <taxon>Boletales</taxon>
        <taxon>Suillineae</taxon>
        <taxon>Suillaceae</taxon>
        <taxon>Suillus</taxon>
    </lineage>
</organism>
<proteinExistence type="predicted"/>
<dbReference type="GO" id="GO:0016887">
    <property type="term" value="F:ATP hydrolysis activity"/>
    <property type="evidence" value="ECO:0007669"/>
    <property type="project" value="InterPro"/>
</dbReference>
<evidence type="ECO:0000256" key="1">
    <source>
        <dbReference type="ARBA" id="ARBA00022741"/>
    </source>
</evidence>
<name>A0AAD4DVY7_9AGAM</name>
<comment type="caution">
    <text evidence="4">The sequence shown here is derived from an EMBL/GenBank/DDBJ whole genome shotgun (WGS) entry which is preliminary data.</text>
</comment>
<protein>
    <submittedName>
        <fullName evidence="4">P-loop containing nucleoside triphosphate hydrolase protein</fullName>
    </submittedName>
</protein>
<dbReference type="GO" id="GO:0042026">
    <property type="term" value="P:protein refolding"/>
    <property type="evidence" value="ECO:0007669"/>
    <property type="project" value="TreeGrafter"/>
</dbReference>
<dbReference type="Gene3D" id="3.40.50.300">
    <property type="entry name" value="P-loop containing nucleotide triphosphate hydrolases"/>
    <property type="match status" value="1"/>
</dbReference>
<dbReference type="EMBL" id="JABBWK010000070">
    <property type="protein sequence ID" value="KAG1895146.1"/>
    <property type="molecule type" value="Genomic_DNA"/>
</dbReference>
<dbReference type="RefSeq" id="XP_041220722.1">
    <property type="nucleotide sequence ID" value="XM_041373286.1"/>
</dbReference>
<accession>A0AAD4DVY7</accession>
<dbReference type="PRINTS" id="PR00300">
    <property type="entry name" value="CLPPROTEASEA"/>
</dbReference>
<evidence type="ECO:0000256" key="2">
    <source>
        <dbReference type="ARBA" id="ARBA00022840"/>
    </source>
</evidence>
<dbReference type="GO" id="GO:0005829">
    <property type="term" value="C:cytosol"/>
    <property type="evidence" value="ECO:0007669"/>
    <property type="project" value="TreeGrafter"/>
</dbReference>
<dbReference type="GeneID" id="64667584"/>
<dbReference type="Proteomes" id="UP001195769">
    <property type="component" value="Unassembled WGS sequence"/>
</dbReference>
<keyword evidence="1" id="KW-0547">Nucleotide-binding</keyword>